<dbReference type="AlphaFoldDB" id="A0A5V0BGT7"/>
<keyword evidence="2" id="KW-0167">Capsid protein</keyword>
<name>A0A5V0BGT7_SALEN</name>
<proteinExistence type="predicted"/>
<evidence type="ECO:0000256" key="1">
    <source>
        <dbReference type="SAM" id="Phobius"/>
    </source>
</evidence>
<keyword evidence="1" id="KW-0472">Membrane</keyword>
<evidence type="ECO:0000313" key="2">
    <source>
        <dbReference type="EMBL" id="EBS5460990.1"/>
    </source>
</evidence>
<keyword evidence="1" id="KW-0812">Transmembrane</keyword>
<gene>
    <name evidence="2" type="ORF">DUU06_26015</name>
</gene>
<feature type="transmembrane region" description="Helical" evidence="1">
    <location>
        <begin position="6"/>
        <end position="26"/>
    </location>
</feature>
<sequence>MYIVYFFGAYTLGFALFYAVGSFKTLSDRLM</sequence>
<keyword evidence="2" id="KW-0946">Virion</keyword>
<reference evidence="2" key="1">
    <citation type="submission" date="2018-07" db="EMBL/GenBank/DDBJ databases">
        <authorList>
            <person name="Ashton P.M."/>
            <person name="Dallman T."/>
            <person name="Nair S."/>
            <person name="De Pinna E."/>
            <person name="Peters T."/>
            <person name="Grant K."/>
        </authorList>
    </citation>
    <scope>NUCLEOTIDE SEQUENCE</scope>
    <source>
        <strain evidence="2">245081</strain>
    </source>
</reference>
<comment type="caution">
    <text evidence="2">The sequence shown here is derived from an EMBL/GenBank/DDBJ whole genome shotgun (WGS) entry which is preliminary data.</text>
</comment>
<accession>A0A5V0BGT7</accession>
<protein>
    <submittedName>
        <fullName evidence="2">Phage coat protein</fullName>
    </submittedName>
</protein>
<keyword evidence="1" id="KW-1133">Transmembrane helix</keyword>
<dbReference type="EMBL" id="AAGVVM010000103">
    <property type="protein sequence ID" value="EBS5460990.1"/>
    <property type="molecule type" value="Genomic_DNA"/>
</dbReference>
<organism evidence="2">
    <name type="scientific">Salmonella enteritidis</name>
    <dbReference type="NCBI Taxonomy" id="149539"/>
    <lineage>
        <taxon>Bacteria</taxon>
        <taxon>Pseudomonadati</taxon>
        <taxon>Pseudomonadota</taxon>
        <taxon>Gammaproteobacteria</taxon>
        <taxon>Enterobacterales</taxon>
        <taxon>Enterobacteriaceae</taxon>
        <taxon>Salmonella</taxon>
    </lineage>
</organism>